<feature type="compositionally biased region" description="Low complexity" evidence="1">
    <location>
        <begin position="53"/>
        <end position="70"/>
    </location>
</feature>
<sequence length="268" mass="28553">MEPRWLDCVLIDSYCDCHSPSIVANTNVTGSQKVPLNVEQGHRRGSLRVAMPPVSSSVVVTPSSPTASSSKPLASDETVGVGTQFPDTVLLSFAVPVAQPADSPLSSSKGALAISKTVARTLSADLEGQDAAPLSHATSLNSGGVKQKRNSEEHWQSDEPRQRRRVYASVQPALHARRPMHPRADQEGGDTETKQPKAKSTGAPSLVPADTPDVLWKATGPIEGVKVHQSLQEAMNDAWVSNEVGGMFNHGGGGNMRITQFHNSQRLV</sequence>
<evidence type="ECO:0000256" key="1">
    <source>
        <dbReference type="SAM" id="MobiDB-lite"/>
    </source>
</evidence>
<evidence type="ECO:0000313" key="3">
    <source>
        <dbReference type="Proteomes" id="UP001362999"/>
    </source>
</evidence>
<organism evidence="2 3">
    <name type="scientific">Favolaschia claudopus</name>
    <dbReference type="NCBI Taxonomy" id="2862362"/>
    <lineage>
        <taxon>Eukaryota</taxon>
        <taxon>Fungi</taxon>
        <taxon>Dikarya</taxon>
        <taxon>Basidiomycota</taxon>
        <taxon>Agaricomycotina</taxon>
        <taxon>Agaricomycetes</taxon>
        <taxon>Agaricomycetidae</taxon>
        <taxon>Agaricales</taxon>
        <taxon>Marasmiineae</taxon>
        <taxon>Mycenaceae</taxon>
        <taxon>Favolaschia</taxon>
    </lineage>
</organism>
<dbReference type="AlphaFoldDB" id="A0AAW0C4F2"/>
<proteinExistence type="predicted"/>
<accession>A0AAW0C4F2</accession>
<keyword evidence="3" id="KW-1185">Reference proteome</keyword>
<dbReference type="Proteomes" id="UP001362999">
    <property type="component" value="Unassembled WGS sequence"/>
</dbReference>
<gene>
    <name evidence="2" type="ORF">R3P38DRAFT_2913276</name>
</gene>
<feature type="region of interest" description="Disordered" evidence="1">
    <location>
        <begin position="133"/>
        <end position="210"/>
    </location>
</feature>
<comment type="caution">
    <text evidence="2">The sequence shown here is derived from an EMBL/GenBank/DDBJ whole genome shotgun (WGS) entry which is preliminary data.</text>
</comment>
<feature type="compositionally biased region" description="Basic and acidic residues" evidence="1">
    <location>
        <begin position="149"/>
        <end position="161"/>
    </location>
</feature>
<evidence type="ECO:0000313" key="2">
    <source>
        <dbReference type="EMBL" id="KAK7034139.1"/>
    </source>
</evidence>
<name>A0AAW0C4F2_9AGAR</name>
<feature type="region of interest" description="Disordered" evidence="1">
    <location>
        <begin position="53"/>
        <end position="79"/>
    </location>
</feature>
<feature type="compositionally biased region" description="Basic and acidic residues" evidence="1">
    <location>
        <begin position="182"/>
        <end position="195"/>
    </location>
</feature>
<protein>
    <submittedName>
        <fullName evidence="2">Uncharacterized protein</fullName>
    </submittedName>
</protein>
<dbReference type="EMBL" id="JAWWNJ010000021">
    <property type="protein sequence ID" value="KAK7034139.1"/>
    <property type="molecule type" value="Genomic_DNA"/>
</dbReference>
<reference evidence="2 3" key="1">
    <citation type="journal article" date="2024" name="J Genomics">
        <title>Draft genome sequencing and assembly of Favolaschia claudopus CIRM-BRFM 2984 isolated from oak limbs.</title>
        <authorList>
            <person name="Navarro D."/>
            <person name="Drula E."/>
            <person name="Chaduli D."/>
            <person name="Cazenave R."/>
            <person name="Ahrendt S."/>
            <person name="Wang J."/>
            <person name="Lipzen A."/>
            <person name="Daum C."/>
            <person name="Barry K."/>
            <person name="Grigoriev I.V."/>
            <person name="Favel A."/>
            <person name="Rosso M.N."/>
            <person name="Martin F."/>
        </authorList>
    </citation>
    <scope>NUCLEOTIDE SEQUENCE [LARGE SCALE GENOMIC DNA]</scope>
    <source>
        <strain evidence="2 3">CIRM-BRFM 2984</strain>
    </source>
</reference>